<evidence type="ECO:0000256" key="7">
    <source>
        <dbReference type="RuleBase" id="RU363032"/>
    </source>
</evidence>
<feature type="transmembrane region" description="Helical" evidence="7">
    <location>
        <begin position="172"/>
        <end position="191"/>
    </location>
</feature>
<feature type="domain" description="ABC transmembrane type-1" evidence="8">
    <location>
        <begin position="94"/>
        <end position="295"/>
    </location>
</feature>
<feature type="transmembrane region" description="Helical" evidence="7">
    <location>
        <begin position="12"/>
        <end position="30"/>
    </location>
</feature>
<reference evidence="12 13" key="1">
    <citation type="submission" date="2020-08" db="EMBL/GenBank/DDBJ databases">
        <title>Genomic Encyclopedia of Type Strains, Phase IV (KMG-V): Genome sequencing to study the core and pangenomes of soil and plant-associated prokaryotes.</title>
        <authorList>
            <person name="Whitman W."/>
        </authorList>
    </citation>
    <scope>NUCLEOTIDE SEQUENCE [LARGE SCALE GENOMIC DNA]</scope>
    <source>
        <strain evidence="10 13">SEMIA 444</strain>
        <strain evidence="9 12">SEMIA 448</strain>
        <strain evidence="11 14">SEMIA 452</strain>
    </source>
</reference>
<dbReference type="InterPro" id="IPR000515">
    <property type="entry name" value="MetI-like"/>
</dbReference>
<evidence type="ECO:0000313" key="14">
    <source>
        <dbReference type="Proteomes" id="UP000576087"/>
    </source>
</evidence>
<dbReference type="GO" id="GO:0071916">
    <property type="term" value="F:dipeptide transmembrane transporter activity"/>
    <property type="evidence" value="ECO:0007669"/>
    <property type="project" value="TreeGrafter"/>
</dbReference>
<comment type="similarity">
    <text evidence="7">Belongs to the binding-protein-dependent transport system permease family.</text>
</comment>
<evidence type="ECO:0000313" key="11">
    <source>
        <dbReference type="EMBL" id="MBB4447902.1"/>
    </source>
</evidence>
<evidence type="ECO:0000256" key="3">
    <source>
        <dbReference type="ARBA" id="ARBA00022475"/>
    </source>
</evidence>
<evidence type="ECO:0000256" key="5">
    <source>
        <dbReference type="ARBA" id="ARBA00022989"/>
    </source>
</evidence>
<feature type="transmembrane region" description="Helical" evidence="7">
    <location>
        <begin position="272"/>
        <end position="295"/>
    </location>
</feature>
<name>A0A7W6WR99_9HYPH</name>
<evidence type="ECO:0000256" key="6">
    <source>
        <dbReference type="ARBA" id="ARBA00023136"/>
    </source>
</evidence>
<feature type="transmembrane region" description="Helical" evidence="7">
    <location>
        <begin position="226"/>
        <end position="252"/>
    </location>
</feature>
<evidence type="ECO:0000313" key="12">
    <source>
        <dbReference type="Proteomes" id="UP000520770"/>
    </source>
</evidence>
<gene>
    <name evidence="10" type="ORF">GGE31_003686</name>
    <name evidence="9" type="ORF">GGE33_003744</name>
    <name evidence="11" type="ORF">GGE35_003737</name>
</gene>
<keyword evidence="5 7" id="KW-1133">Transmembrane helix</keyword>
<evidence type="ECO:0000256" key="1">
    <source>
        <dbReference type="ARBA" id="ARBA00004651"/>
    </source>
</evidence>
<comment type="caution">
    <text evidence="9">The sequence shown here is derived from an EMBL/GenBank/DDBJ whole genome shotgun (WGS) entry which is preliminary data.</text>
</comment>
<dbReference type="Pfam" id="PF00528">
    <property type="entry name" value="BPD_transp_1"/>
    <property type="match status" value="1"/>
</dbReference>
<dbReference type="InterPro" id="IPR035906">
    <property type="entry name" value="MetI-like_sf"/>
</dbReference>
<evidence type="ECO:0000313" key="13">
    <source>
        <dbReference type="Proteomes" id="UP000524535"/>
    </source>
</evidence>
<keyword evidence="3" id="KW-1003">Cell membrane</keyword>
<dbReference type="PANTHER" id="PTHR43163:SF6">
    <property type="entry name" value="DIPEPTIDE TRANSPORT SYSTEM PERMEASE PROTEIN DPPB-RELATED"/>
    <property type="match status" value="1"/>
</dbReference>
<feature type="transmembrane region" description="Helical" evidence="7">
    <location>
        <begin position="133"/>
        <end position="160"/>
    </location>
</feature>
<dbReference type="EMBL" id="JACIGW010000004">
    <property type="protein sequence ID" value="MBB4349981.1"/>
    <property type="molecule type" value="Genomic_DNA"/>
</dbReference>
<dbReference type="Pfam" id="PF19300">
    <property type="entry name" value="BPD_transp_1_N"/>
    <property type="match status" value="1"/>
</dbReference>
<feature type="transmembrane region" description="Helical" evidence="7">
    <location>
        <begin position="98"/>
        <end position="121"/>
    </location>
</feature>
<evidence type="ECO:0000313" key="9">
    <source>
        <dbReference type="EMBL" id="MBB4349981.1"/>
    </source>
</evidence>
<dbReference type="PANTHER" id="PTHR43163">
    <property type="entry name" value="DIPEPTIDE TRANSPORT SYSTEM PERMEASE PROTEIN DPPB-RELATED"/>
    <property type="match status" value="1"/>
</dbReference>
<keyword evidence="2 7" id="KW-0813">Transport</keyword>
<accession>A0A7W6WR99</accession>
<dbReference type="Gene3D" id="1.10.3720.10">
    <property type="entry name" value="MetI-like"/>
    <property type="match status" value="1"/>
</dbReference>
<dbReference type="InterPro" id="IPR045621">
    <property type="entry name" value="BPD_transp_1_N"/>
</dbReference>
<protein>
    <submittedName>
        <fullName evidence="9">Peptide/nickel transport system permease protein</fullName>
    </submittedName>
</protein>
<evidence type="ECO:0000256" key="4">
    <source>
        <dbReference type="ARBA" id="ARBA00022692"/>
    </source>
</evidence>
<dbReference type="RefSeq" id="WP_183826173.1">
    <property type="nucleotide sequence ID" value="NZ_JACIGW010000004.1"/>
</dbReference>
<dbReference type="SUPFAM" id="SSF161098">
    <property type="entry name" value="MetI-like"/>
    <property type="match status" value="1"/>
</dbReference>
<dbReference type="Proteomes" id="UP000520770">
    <property type="component" value="Unassembled WGS sequence"/>
</dbReference>
<evidence type="ECO:0000313" key="10">
    <source>
        <dbReference type="EMBL" id="MBB4413160.1"/>
    </source>
</evidence>
<sequence>MPIFFAKRLFQALIAIFGVMTLIFFLQRLAGDPVLLLVPMDASQADVDRMRIALGFDRPVAIQYLEYISNLMFFDLGRSYVQNIPVAELIWTRVPYTLMLAAGALVVAFGIGIPVGITLAIRRGRPIARLLSALVLAGQSMPTFWSAILMIMVFGVWLGWAPPSGARELSSIVMPSIALGLLSMATFARVARTAVLDELEKDYVRTGHAKGLPMRRIIFRHLLRNASIPVVTVSALEIANLLAGAVIVETVFAWPGLGQLTIQAITARDFMVVQGVVMLGAITAIGLNLVADLLYSLIDPRIRMGAGS</sequence>
<dbReference type="Proteomes" id="UP000576087">
    <property type="component" value="Unassembled WGS sequence"/>
</dbReference>
<evidence type="ECO:0000256" key="2">
    <source>
        <dbReference type="ARBA" id="ARBA00022448"/>
    </source>
</evidence>
<keyword evidence="13" id="KW-1185">Reference proteome</keyword>
<evidence type="ECO:0000259" key="8">
    <source>
        <dbReference type="PROSITE" id="PS50928"/>
    </source>
</evidence>
<dbReference type="Proteomes" id="UP000524535">
    <property type="component" value="Unassembled WGS sequence"/>
</dbReference>
<dbReference type="EMBL" id="JACIGY010000005">
    <property type="protein sequence ID" value="MBB4413160.1"/>
    <property type="molecule type" value="Genomic_DNA"/>
</dbReference>
<comment type="subcellular location">
    <subcellularLocation>
        <location evidence="1 7">Cell membrane</location>
        <topology evidence="1 7">Multi-pass membrane protein</topology>
    </subcellularLocation>
</comment>
<dbReference type="EMBL" id="JACIHM010000005">
    <property type="protein sequence ID" value="MBB4447902.1"/>
    <property type="molecule type" value="Genomic_DNA"/>
</dbReference>
<organism evidence="9 12">
    <name type="scientific">Aliirhizobium cellulosilyticum</name>
    <dbReference type="NCBI Taxonomy" id="393664"/>
    <lineage>
        <taxon>Bacteria</taxon>
        <taxon>Pseudomonadati</taxon>
        <taxon>Pseudomonadota</taxon>
        <taxon>Alphaproteobacteria</taxon>
        <taxon>Hyphomicrobiales</taxon>
        <taxon>Rhizobiaceae</taxon>
        <taxon>Aliirhizobium</taxon>
    </lineage>
</organism>
<dbReference type="AlphaFoldDB" id="A0A7W6WR99"/>
<dbReference type="CDD" id="cd06261">
    <property type="entry name" value="TM_PBP2"/>
    <property type="match status" value="1"/>
</dbReference>
<dbReference type="GO" id="GO:0005886">
    <property type="term" value="C:plasma membrane"/>
    <property type="evidence" value="ECO:0007669"/>
    <property type="project" value="UniProtKB-SubCell"/>
</dbReference>
<keyword evidence="4 7" id="KW-0812">Transmembrane</keyword>
<keyword evidence="6 7" id="KW-0472">Membrane</keyword>
<proteinExistence type="inferred from homology"/>
<dbReference type="PROSITE" id="PS50928">
    <property type="entry name" value="ABC_TM1"/>
    <property type="match status" value="1"/>
</dbReference>